<feature type="domain" description="FMP27 WPPW motif-containing RBG unit" evidence="5">
    <location>
        <begin position="1757"/>
        <end position="2190"/>
    </location>
</feature>
<dbReference type="InterPro" id="IPR019415">
    <property type="entry name" value="FMP27_SW_RBG"/>
</dbReference>
<feature type="compositionally biased region" description="Polar residues" evidence="1">
    <location>
        <begin position="2857"/>
        <end position="2866"/>
    </location>
</feature>
<evidence type="ECO:0000259" key="3">
    <source>
        <dbReference type="SMART" id="SM01214"/>
    </source>
</evidence>
<name>A0A5C3MDA6_9AGAR</name>
<dbReference type="PANTHER" id="PTHR15678:SF6">
    <property type="entry name" value="BRIDGE-LIKE LIPID TRANSFER PROTEIN FAMILY MEMBER 2"/>
    <property type="match status" value="1"/>
</dbReference>
<feature type="region of interest" description="Disordered" evidence="1">
    <location>
        <begin position="2605"/>
        <end position="2624"/>
    </location>
</feature>
<keyword evidence="2" id="KW-0732">Signal</keyword>
<feature type="signal peptide" evidence="2">
    <location>
        <begin position="1"/>
        <end position="19"/>
    </location>
</feature>
<sequence>MSFTGAILSLLSAIWLILCASPHNIWLSVILWSIRITTFSLLFRTYIGPWLLATLSSHVRVRSISLRSVRGVYFRKGAQTWRVERVSYKISSLNGSRRLAVRIDGLSLDIGKDSTQTIAKPIRRHHRNLTLADLNPSPLARWLWQFSWKLYAVVEPFFRPLIRSCVVACMRVAIRWLPGLAEAVTFDFHSTSVTLSEIPGTRVGIEEISLHTTLQFTHMETMLDSGVQDHRLKPLELRGAYGVGAMKRRMIESFQRSLDRAWGQAHGTATMTLKLHDIAGTTHPDSPLGGYGRTVPFFLSPGAIDLGVSVRFNPRAGFIDPHSIETTLSVGDCTIKVDLVNTLLGKLKPLTVQNITAVESPPASPYPGSPLSTFSFLSPQSSTFSSPALSMSQSLMPPHAISPTPSILGVDSAKSLSPNSLKAPSSPFLRALSASMRPRRRYYIQRCSKLKDYKNVSSLSIVRCINISISTITLSTVVDCGTGSYKAVIQDISAGIRLSDPGLDPLHNKWFGRDNMSDNFDSDIYAFRFSVHMTTLERQEKHEITRLLRIGSLEVQAIASQWPSPLLVVSPFMRGDPNAAFLGLHVNLASIQLGDRLDCLKQIVKSIPTPEQRNSPPEIPITPYAMPKVAVELHCGPVCGKVMCGVDHNSRPYVLELRSRGFVASAVSQFNHFVPATTCQLHSVSGDTLMQMDCTYSVDVEPVLIRVRSKWTPVGLSRRPGPSDQDFLDDPAIISLEILEIRGSVKGLANIDSRMDGVASVDRTSLLLEGCISTEALCVELWHPDVIATTVHLVSNISSPQERVTTSPPPRTLSRMPVGSIQASLQRFVVFITAPDINPQDELEMFRGAAFRTGISVDYSYLQFPHVHRVDDSLRMQARSKLHLPEETIVDAVVAGRRATTGQDTSAFIKLSAVNAALRSAIATEFEPDDPTIAGRDDTSPHPLEFLHIGRIQVGICLSSEASSSTTEIQKIDISMNILDVSFDFLSAHIYSLLLGLQTVRKITSALPSRPRTPEPKANSNVIFTGTITTTQIIWNLPKQKLFTRLDGLTIRTAPNISPIIRLDRVGTSVSLPGQVSPWEEGPNNKWEELLALNHWEIRSHPYAQTLSVVVEAEGARIRIPHGFIMSELIHDISVTLKGLRHINYMTAAGTYSDMPSPVAEGPKSIPYLVFNIHCVCLEAVDDPFEAKLGMIWREGTMAARQRLEREDAFLAKVAAIQAAESNIPTDAPENDQDYQFDSKHSVSIEEARQRLNDVHMLDWTLRLERAREHFQKEQDALLHKLQGTTRASSIRPVPNLVPLSPLDTSPPLFRSLLHGLSLRITPPSFPATQIHDFLYVQGGGLPLDTQFSLLVPMHVNFTLSGLKVSLRDYPLPLVNITQGETTATAFDFDSDIVIAEEMGTEKSVDWVNFPILDASDGAAPLSLSIPKTIMPVKSYASPIVKVTTPHATVLSWGVSYGPAIQDLMRIIDTLSSSPRDPSPVMGFWDKMRLVFHWNLLASFAGDVRLYLKGSRDPYDIRSTGAGFVLSWQGAPELRVGYKNDQRELIQVTSKTMCIAIPNLENVIIGSLNRASEDNGPFRKVCAKFGSGIRFGIGFVLERACGYECTKCTGSALQRQCRYFTFRPHYSVKLEKKPIKPTRKGLDDSYNGFRSDFIHLSVSLVSSLRTSKTTRDRNASNLHLTPKAFAHFFSWWSLFDSVLSLPIRQGSYYPHRSISPKLGRHLATLKYQICVRRLFIMHGYIDDSRETWVDGVTPWVGVKGMIDEFQADMHQRDEEAVVAGPAPNTTKTVRRKPFYAAEVVLRGLDLRAFLATFVEPLKQVAQISAPSQRSNYRKHNDLPNTPLSSVWYDSDDFIEIDWTPQTPPKLHHLPLASCPHFTYFKRNSAAHTKGIQTSKFGLEHSHVCLLGKEPSVPEVQMTLATARITELQKLAKKPQKNTGGLSLEKMVALLEEYISILRETASESGPSNESTHNYHMPSDVVSSDEWAEFDNVYQIHCPNIFMDSATRDIILQYYYCSRARKGFEYHMATRAVKFIRDQADAALADDIKDDPNTVRDTSNIAQQLATATLRKILKNDVDRTSIEISNNLPDNALDDPLQGWADGVSLRKSHCCLLLKPQIVLRGEGTREACILAAAQAKMQSFAIMDIANLDDPISGKVMSRNYTSLSGLQAFSTTRALHTGDGRVPLEVLIDLRCESNEFERLVPQTDATFHYDKFNRLRLRNNVTSVVARTSTEKSSNAPSNHLQDQTDLIRVHIPRFTVSANDEHFQTISNVVTKLLLFSDAAHKTRLDKLETLLFTYDFTDLESAANVVSSLQSRLRDAMETERMTMSNSRRLEEEEDRLGLMKLKAHIFLLAEELNFLFDAIKLVQDRFDDQADQKSALLLHASSSEISWRMLDDRRNLLAKLVVQESHFYWLSRQDSSTANNLAIGNLTAFDGSRHAIWAEILSKHYEPANHPLLKRGLFLVANWTILPPVGGITIYEVFEMSLHPLRLQIDSKVGHRIMEYVWPARRQRDETAATPITPKTPLQIEVKSPVSSRSSLDSPRALHAHPEPPKSLIPPLRKLGSSRSFTDLRAVKDSGFLRAPILHRTHSSNSLKQIANTLDSSEHRASGTASGSGAVDEEQEKIGDAAVMKTRSSQKTFVLVKISSLDLLLSIVKEGSFECHDARIRTRELEYRNQTWSFEELVNQFIPSNMSWTGWVKMAFHQPLLPVLPVARELISKTKWTASSKGGTQPHDHPLQLLHPSRILASDDDFRLGKSKSPSAPHTRWGKVTGKGRHKTEAPTSFTSLPLTAEPEPINSSVTSPSSRSSSRKRVLSLFSRGSSHPSKSDTTVSSRYSEESPSSSSTSKAGNSDNNLGNLGKR</sequence>
<accession>A0A5C3MDA6</accession>
<dbReference type="STRING" id="68775.A0A5C3MDA6"/>
<evidence type="ECO:0000313" key="7">
    <source>
        <dbReference type="Proteomes" id="UP000308652"/>
    </source>
</evidence>
<evidence type="ECO:0000256" key="1">
    <source>
        <dbReference type="SAM" id="MobiDB-lite"/>
    </source>
</evidence>
<evidence type="ECO:0000256" key="2">
    <source>
        <dbReference type="SAM" id="SignalP"/>
    </source>
</evidence>
<evidence type="ECO:0000259" key="5">
    <source>
        <dbReference type="SMART" id="SM01216"/>
    </source>
</evidence>
<reference evidence="6 7" key="1">
    <citation type="journal article" date="2019" name="Nat. Ecol. Evol.">
        <title>Megaphylogeny resolves global patterns of mushroom evolution.</title>
        <authorList>
            <person name="Varga T."/>
            <person name="Krizsan K."/>
            <person name="Foldi C."/>
            <person name="Dima B."/>
            <person name="Sanchez-Garcia M."/>
            <person name="Sanchez-Ramirez S."/>
            <person name="Szollosi G.J."/>
            <person name="Szarkandi J.G."/>
            <person name="Papp V."/>
            <person name="Albert L."/>
            <person name="Andreopoulos W."/>
            <person name="Angelini C."/>
            <person name="Antonin V."/>
            <person name="Barry K.W."/>
            <person name="Bougher N.L."/>
            <person name="Buchanan P."/>
            <person name="Buyck B."/>
            <person name="Bense V."/>
            <person name="Catcheside P."/>
            <person name="Chovatia M."/>
            <person name="Cooper J."/>
            <person name="Damon W."/>
            <person name="Desjardin D."/>
            <person name="Finy P."/>
            <person name="Geml J."/>
            <person name="Haridas S."/>
            <person name="Hughes K."/>
            <person name="Justo A."/>
            <person name="Karasinski D."/>
            <person name="Kautmanova I."/>
            <person name="Kiss B."/>
            <person name="Kocsube S."/>
            <person name="Kotiranta H."/>
            <person name="LaButti K.M."/>
            <person name="Lechner B.E."/>
            <person name="Liimatainen K."/>
            <person name="Lipzen A."/>
            <person name="Lukacs Z."/>
            <person name="Mihaltcheva S."/>
            <person name="Morgado L.N."/>
            <person name="Niskanen T."/>
            <person name="Noordeloos M.E."/>
            <person name="Ohm R.A."/>
            <person name="Ortiz-Santana B."/>
            <person name="Ovrebo C."/>
            <person name="Racz N."/>
            <person name="Riley R."/>
            <person name="Savchenko A."/>
            <person name="Shiryaev A."/>
            <person name="Soop K."/>
            <person name="Spirin V."/>
            <person name="Szebenyi C."/>
            <person name="Tomsovsky M."/>
            <person name="Tulloss R.E."/>
            <person name="Uehling J."/>
            <person name="Grigoriev I.V."/>
            <person name="Vagvolgyi C."/>
            <person name="Papp T."/>
            <person name="Martin F.M."/>
            <person name="Miettinen O."/>
            <person name="Hibbett D.S."/>
            <person name="Nagy L.G."/>
        </authorList>
    </citation>
    <scope>NUCLEOTIDE SEQUENCE [LARGE SCALE GENOMIC DNA]</scope>
    <source>
        <strain evidence="6 7">CBS 166.37</strain>
    </source>
</reference>
<dbReference type="InterPro" id="IPR019449">
    <property type="entry name" value="FMP27_WPPW_RBG"/>
</dbReference>
<dbReference type="OrthoDB" id="1562405at2759"/>
<feature type="compositionally biased region" description="Low complexity" evidence="1">
    <location>
        <begin position="2803"/>
        <end position="2812"/>
    </location>
</feature>
<dbReference type="PANTHER" id="PTHR15678">
    <property type="entry name" value="ANTIGEN MLAA-22-RELATED"/>
    <property type="match status" value="1"/>
</dbReference>
<organism evidence="6 7">
    <name type="scientific">Crucibulum laeve</name>
    <dbReference type="NCBI Taxonomy" id="68775"/>
    <lineage>
        <taxon>Eukaryota</taxon>
        <taxon>Fungi</taxon>
        <taxon>Dikarya</taxon>
        <taxon>Basidiomycota</taxon>
        <taxon>Agaricomycotina</taxon>
        <taxon>Agaricomycetes</taxon>
        <taxon>Agaricomycetidae</taxon>
        <taxon>Agaricales</taxon>
        <taxon>Agaricineae</taxon>
        <taxon>Nidulariaceae</taxon>
        <taxon>Crucibulum</taxon>
    </lineage>
</organism>
<dbReference type="SMART" id="SM01215">
    <property type="entry name" value="Fmp27_SW"/>
    <property type="match status" value="1"/>
</dbReference>
<evidence type="ECO:0000259" key="4">
    <source>
        <dbReference type="SMART" id="SM01215"/>
    </source>
</evidence>
<proteinExistence type="predicted"/>
<protein>
    <submittedName>
        <fullName evidence="6">Golgi-body localization protein domain-containing protein</fullName>
    </submittedName>
</protein>
<dbReference type="SMART" id="SM01214">
    <property type="entry name" value="Fmp27_GFWDK"/>
    <property type="match status" value="1"/>
</dbReference>
<dbReference type="Proteomes" id="UP000308652">
    <property type="component" value="Unassembled WGS sequence"/>
</dbReference>
<feature type="chain" id="PRO_5022786904" evidence="2">
    <location>
        <begin position="20"/>
        <end position="2866"/>
    </location>
</feature>
<keyword evidence="7" id="KW-1185">Reference proteome</keyword>
<dbReference type="SMART" id="SM01216">
    <property type="entry name" value="Fmp27_WPPW"/>
    <property type="match status" value="1"/>
</dbReference>
<feature type="region of interest" description="Disordered" evidence="1">
    <location>
        <begin position="2532"/>
        <end position="2565"/>
    </location>
</feature>
<feature type="domain" description="FMP27/BLTP2/Hobbit GFWDK motif-containing RBG unit" evidence="3">
    <location>
        <begin position="1369"/>
        <end position="1517"/>
    </location>
</feature>
<evidence type="ECO:0000313" key="6">
    <source>
        <dbReference type="EMBL" id="TFK43439.1"/>
    </source>
</evidence>
<feature type="domain" description="FMP27 SW motif-containing RBG unit" evidence="4">
    <location>
        <begin position="1247"/>
        <end position="1351"/>
    </location>
</feature>
<feature type="compositionally biased region" description="Low complexity" evidence="1">
    <location>
        <begin position="2837"/>
        <end position="2856"/>
    </location>
</feature>
<feature type="compositionally biased region" description="Low complexity" evidence="1">
    <location>
        <begin position="2535"/>
        <end position="2546"/>
    </location>
</feature>
<dbReference type="Pfam" id="PF10344">
    <property type="entry name" value="Hobbit"/>
    <property type="match status" value="1"/>
</dbReference>
<dbReference type="EMBL" id="ML213591">
    <property type="protein sequence ID" value="TFK43439.1"/>
    <property type="molecule type" value="Genomic_DNA"/>
</dbReference>
<feature type="compositionally biased region" description="Polar residues" evidence="1">
    <location>
        <begin position="2825"/>
        <end position="2836"/>
    </location>
</feature>
<feature type="region of interest" description="Disordered" evidence="1">
    <location>
        <begin position="2756"/>
        <end position="2866"/>
    </location>
</feature>
<dbReference type="InterPro" id="IPR045167">
    <property type="entry name" value="Hobbit"/>
</dbReference>
<gene>
    <name evidence="6" type="ORF">BDQ12DRAFT_642941</name>
</gene>
<dbReference type="InterPro" id="IPR019441">
    <property type="entry name" value="FMP27/BLTP2/Hobbit_GFWDK_RBG"/>
</dbReference>